<reference evidence="3" key="1">
    <citation type="submission" date="2019-12" db="EMBL/GenBank/DDBJ databases">
        <title>Genome sequencing and annotation of Brassica cretica.</title>
        <authorList>
            <person name="Studholme D.J."/>
            <person name="Sarris P.F."/>
        </authorList>
    </citation>
    <scope>NUCLEOTIDE SEQUENCE</scope>
    <source>
        <strain evidence="3">PFS-102/07</strain>
        <tissue evidence="3">Leaf</tissue>
    </source>
</reference>
<name>A0A8S9KIE3_BRACR</name>
<organism evidence="3">
    <name type="scientific">Brassica cretica</name>
    <name type="common">Mustard</name>
    <dbReference type="NCBI Taxonomy" id="69181"/>
    <lineage>
        <taxon>Eukaryota</taxon>
        <taxon>Viridiplantae</taxon>
        <taxon>Streptophyta</taxon>
        <taxon>Embryophyta</taxon>
        <taxon>Tracheophyta</taxon>
        <taxon>Spermatophyta</taxon>
        <taxon>Magnoliopsida</taxon>
        <taxon>eudicotyledons</taxon>
        <taxon>Gunneridae</taxon>
        <taxon>Pentapetalae</taxon>
        <taxon>rosids</taxon>
        <taxon>malvids</taxon>
        <taxon>Brassicales</taxon>
        <taxon>Brassicaceae</taxon>
        <taxon>Brassiceae</taxon>
        <taxon>Brassica</taxon>
    </lineage>
</organism>
<proteinExistence type="predicted"/>
<gene>
    <name evidence="3" type="ORF">F2Q70_00045332</name>
</gene>
<dbReference type="GO" id="GO:0009507">
    <property type="term" value="C:chloroplast"/>
    <property type="evidence" value="ECO:0007669"/>
    <property type="project" value="TreeGrafter"/>
</dbReference>
<sequence>MAGSSLPSSLLTQGGPALLFSSSNQVSEAKCQLVVTSGKRSLVRCLAKKKISFVDQILDYIEGGPKLRKWYGAPELLPKEGSSSEEDDEAEEQEADALDGNKDTVFVTDGDSDVGQMIILQLIVKGTRVKALVKDKRKAMEAFGTYVELTSGDASDERFLRKAFRGVGAIISPTEGFLSNVKSLKGVKHVVLLSQLSVYESSGGIEAMMNSKAKKLAEGDEKAVLSSNVPYTIIRTGKLENSPGGNQGFNFSADAAAKGSLSKEDAARICIEALNMAGSSLPSSLLTQGGPALLFSSSNQVSEAKCQLVVTSGKRSLVRCLAKKKISFVDQILDYIEGGPKLRKWYGAPELLPKDGSSSEEDDEAEEQEEDALDGNKDTVFVTDGDSDVGQMIILQLIVKGTRVKALVKDKRKAMEAFGAYVELTSGDASDERFLRKAFRGVGAIISPTEGFLSNVKSLKSVKHVVILSQLSVYESSGGIEAMMNSKAKKLAEGDEKAVISSNVPYTIIRTGKLENSPGGNQGFNFSSDAAAKGSLSKEDAARICIEALSVIPPTGLIFEVSNGEEVVSDWEGQLMKLMQRQKK</sequence>
<dbReference type="EMBL" id="QGKY02000164">
    <property type="protein sequence ID" value="KAF2593722.1"/>
    <property type="molecule type" value="Genomic_DNA"/>
</dbReference>
<evidence type="ECO:0000256" key="1">
    <source>
        <dbReference type="SAM" id="MobiDB-lite"/>
    </source>
</evidence>
<comment type="caution">
    <text evidence="3">The sequence shown here is derived from an EMBL/GenBank/DDBJ whole genome shotgun (WGS) entry which is preliminary data.</text>
</comment>
<dbReference type="Pfam" id="PF13460">
    <property type="entry name" value="NAD_binding_10"/>
    <property type="match status" value="2"/>
</dbReference>
<dbReference type="Gene3D" id="3.40.50.720">
    <property type="entry name" value="NAD(P)-binding Rossmann-like Domain"/>
    <property type="match status" value="2"/>
</dbReference>
<feature type="region of interest" description="Disordered" evidence="1">
    <location>
        <begin position="353"/>
        <end position="378"/>
    </location>
</feature>
<dbReference type="AlphaFoldDB" id="A0A8S9KIE3"/>
<dbReference type="PANTHER" id="PTHR47869">
    <property type="entry name" value="OS03G0410700 PROTEIN"/>
    <property type="match status" value="1"/>
</dbReference>
<evidence type="ECO:0000313" key="3">
    <source>
        <dbReference type="EMBL" id="KAF2593722.1"/>
    </source>
</evidence>
<dbReference type="InterPro" id="IPR016040">
    <property type="entry name" value="NAD(P)-bd_dom"/>
</dbReference>
<protein>
    <recommendedName>
        <fullName evidence="2">NAD(P)-binding domain-containing protein</fullName>
    </recommendedName>
</protein>
<dbReference type="SUPFAM" id="SSF51735">
    <property type="entry name" value="NAD(P)-binding Rossmann-fold domains"/>
    <property type="match status" value="2"/>
</dbReference>
<dbReference type="FunFam" id="3.40.50.720:FF:000435">
    <property type="entry name" value="NAD(P)-binding Rossmann-fold superfamily protein"/>
    <property type="match status" value="1"/>
</dbReference>
<feature type="domain" description="NAD(P)-binding" evidence="2">
    <location>
        <begin position="113"/>
        <end position="275"/>
    </location>
</feature>
<dbReference type="InterPro" id="IPR036291">
    <property type="entry name" value="NAD(P)-bd_dom_sf"/>
</dbReference>
<feature type="region of interest" description="Disordered" evidence="1">
    <location>
        <begin position="78"/>
        <end position="98"/>
    </location>
</feature>
<accession>A0A8S9KIE3</accession>
<dbReference type="PANTHER" id="PTHR47869:SF2">
    <property type="entry name" value="OS03G0410700 PROTEIN"/>
    <property type="match status" value="1"/>
</dbReference>
<feature type="compositionally biased region" description="Acidic residues" evidence="1">
    <location>
        <begin position="358"/>
        <end position="373"/>
    </location>
</feature>
<evidence type="ECO:0000259" key="2">
    <source>
        <dbReference type="Pfam" id="PF13460"/>
    </source>
</evidence>
<feature type="compositionally biased region" description="Acidic residues" evidence="1">
    <location>
        <begin position="83"/>
        <end position="97"/>
    </location>
</feature>
<feature type="domain" description="NAD(P)-binding" evidence="2">
    <location>
        <begin position="388"/>
        <end position="549"/>
    </location>
</feature>